<keyword evidence="1" id="KW-0732">Signal</keyword>
<feature type="chain" id="PRO_5008683096" evidence="1">
    <location>
        <begin position="25"/>
        <end position="84"/>
    </location>
</feature>
<proteinExistence type="predicted"/>
<evidence type="ECO:0000313" key="2">
    <source>
        <dbReference type="EMBL" id="SCB14434.1"/>
    </source>
</evidence>
<evidence type="ECO:0000313" key="3">
    <source>
        <dbReference type="Proteomes" id="UP000186228"/>
    </source>
</evidence>
<dbReference type="OrthoDB" id="7917347at2"/>
<organism evidence="2 3">
    <name type="scientific">Rhizobium hainanense</name>
    <dbReference type="NCBI Taxonomy" id="52131"/>
    <lineage>
        <taxon>Bacteria</taxon>
        <taxon>Pseudomonadati</taxon>
        <taxon>Pseudomonadota</taxon>
        <taxon>Alphaproteobacteria</taxon>
        <taxon>Hyphomicrobiales</taxon>
        <taxon>Rhizobiaceae</taxon>
        <taxon>Rhizobium/Agrobacterium group</taxon>
        <taxon>Rhizobium</taxon>
    </lineage>
</organism>
<dbReference type="Proteomes" id="UP000186228">
    <property type="component" value="Unassembled WGS sequence"/>
</dbReference>
<protein>
    <submittedName>
        <fullName evidence="2">Uncharacterized protein</fullName>
    </submittedName>
</protein>
<sequence>MASFSSIAAAALVLAGSSVLPAPAPTSTLVARANSDCSEAAEEVVAKTGGQLLSAQPSGDSCIITVLVQGNGQRPRKVTMKVPM</sequence>
<gene>
    <name evidence="2" type="ORF">GA0061100_102138</name>
</gene>
<accession>A0A1C3UG53</accession>
<name>A0A1C3UG53_9HYPH</name>
<feature type="signal peptide" evidence="1">
    <location>
        <begin position="1"/>
        <end position="24"/>
    </location>
</feature>
<dbReference type="RefSeq" id="WP_075852053.1">
    <property type="nucleotide sequence ID" value="NZ_FMAC01000002.1"/>
</dbReference>
<keyword evidence="3" id="KW-1185">Reference proteome</keyword>
<dbReference type="STRING" id="52131.GA0061100_102138"/>
<dbReference type="EMBL" id="FMAC01000002">
    <property type="protein sequence ID" value="SCB14434.1"/>
    <property type="molecule type" value="Genomic_DNA"/>
</dbReference>
<reference evidence="3" key="1">
    <citation type="submission" date="2016-08" db="EMBL/GenBank/DDBJ databases">
        <authorList>
            <person name="Varghese N."/>
            <person name="Submissions Spin"/>
        </authorList>
    </citation>
    <scope>NUCLEOTIDE SEQUENCE [LARGE SCALE GENOMIC DNA]</scope>
    <source>
        <strain evidence="3">CCBAU 57015</strain>
    </source>
</reference>
<evidence type="ECO:0000256" key="1">
    <source>
        <dbReference type="SAM" id="SignalP"/>
    </source>
</evidence>
<dbReference type="AlphaFoldDB" id="A0A1C3UG53"/>